<accession>A0ABR3TYV7</accession>
<name>A0ABR3TYV7_9PEZI</name>
<comment type="caution">
    <text evidence="2">The sequence shown here is derived from an EMBL/GenBank/DDBJ whole genome shotgun (WGS) entry which is preliminary data.</text>
</comment>
<evidence type="ECO:0000313" key="2">
    <source>
        <dbReference type="EMBL" id="KAL1647795.1"/>
    </source>
</evidence>
<dbReference type="InterPro" id="IPR029063">
    <property type="entry name" value="SAM-dependent_MTases_sf"/>
</dbReference>
<dbReference type="Proteomes" id="UP001521184">
    <property type="component" value="Unassembled WGS sequence"/>
</dbReference>
<reference evidence="2 3" key="1">
    <citation type="journal article" date="2023" name="Plant Dis.">
        <title>First Report of Diplodia intermedia Causing Canker and Dieback Diseases on Apple Trees in Canada.</title>
        <authorList>
            <person name="Ellouze W."/>
            <person name="Ilyukhin E."/>
            <person name="Sulman M."/>
            <person name="Ali S."/>
        </authorList>
    </citation>
    <scope>NUCLEOTIDE SEQUENCE [LARGE SCALE GENOMIC DNA]</scope>
    <source>
        <strain evidence="2 3">M45-28</strain>
    </source>
</reference>
<organism evidence="2 3">
    <name type="scientific">Diplodia intermedia</name>
    <dbReference type="NCBI Taxonomy" id="856260"/>
    <lineage>
        <taxon>Eukaryota</taxon>
        <taxon>Fungi</taxon>
        <taxon>Dikarya</taxon>
        <taxon>Ascomycota</taxon>
        <taxon>Pezizomycotina</taxon>
        <taxon>Dothideomycetes</taxon>
        <taxon>Dothideomycetes incertae sedis</taxon>
        <taxon>Botryosphaeriales</taxon>
        <taxon>Botryosphaeriaceae</taxon>
        <taxon>Diplodia</taxon>
    </lineage>
</organism>
<feature type="region of interest" description="Disordered" evidence="1">
    <location>
        <begin position="1"/>
        <end position="33"/>
    </location>
</feature>
<protein>
    <recommendedName>
        <fullName evidence="4">Methyltransferase domain-containing protein</fullName>
    </recommendedName>
</protein>
<evidence type="ECO:0000256" key="1">
    <source>
        <dbReference type="SAM" id="MobiDB-lite"/>
    </source>
</evidence>
<dbReference type="EMBL" id="JAKEKT020000011">
    <property type="protein sequence ID" value="KAL1647795.1"/>
    <property type="molecule type" value="Genomic_DNA"/>
</dbReference>
<proteinExistence type="predicted"/>
<sequence>MAEPDSGPSDAIHIPVAREPADDSNDSAFGDDISDTTSITSTIWRHRYENGRRYHKFREGAYCDFADEYPDCQVVGTDLSPIQPQFCPPNCQFEIDDCTESWTFPKNSFDMIHVRCLFGSVGDWPAFYREAFE</sequence>
<evidence type="ECO:0000313" key="3">
    <source>
        <dbReference type="Proteomes" id="UP001521184"/>
    </source>
</evidence>
<dbReference type="Gene3D" id="3.40.50.150">
    <property type="entry name" value="Vaccinia Virus protein VP39"/>
    <property type="match status" value="1"/>
</dbReference>
<evidence type="ECO:0008006" key="4">
    <source>
        <dbReference type="Google" id="ProtNLM"/>
    </source>
</evidence>
<dbReference type="SUPFAM" id="SSF53335">
    <property type="entry name" value="S-adenosyl-L-methionine-dependent methyltransferases"/>
    <property type="match status" value="1"/>
</dbReference>
<keyword evidence="3" id="KW-1185">Reference proteome</keyword>
<gene>
    <name evidence="2" type="ORF">SLS58_002596</name>
</gene>
<dbReference type="CDD" id="cd02440">
    <property type="entry name" value="AdoMet_MTases"/>
    <property type="match status" value="1"/>
</dbReference>